<dbReference type="EMBL" id="CCSB01000003">
    <property type="protein sequence ID" value="CDZ78537.1"/>
    <property type="molecule type" value="Genomic_DNA"/>
</dbReference>
<name>A0A078KZV6_9GAMM</name>
<keyword evidence="2" id="KW-1133">Transmembrane helix</keyword>
<accession>A0A078KZV6</accession>
<feature type="transmembrane region" description="Helical" evidence="2">
    <location>
        <begin position="190"/>
        <end position="212"/>
    </location>
</feature>
<protein>
    <submittedName>
        <fullName evidence="3">Uncharacterized protein</fullName>
    </submittedName>
</protein>
<feature type="compositionally biased region" description="Low complexity" evidence="1">
    <location>
        <begin position="379"/>
        <end position="389"/>
    </location>
</feature>
<evidence type="ECO:0000313" key="3">
    <source>
        <dbReference type="EMBL" id="CDZ78537.1"/>
    </source>
</evidence>
<reference evidence="3 4" key="1">
    <citation type="submission" date="2014-06" db="EMBL/GenBank/DDBJ databases">
        <authorList>
            <person name="Urmite Genomes Urmite Genomes"/>
        </authorList>
    </citation>
    <scope>NUCLEOTIDE SEQUENCE [LARGE SCALE GENOMIC DNA]</scope>
</reference>
<keyword evidence="2" id="KW-0472">Membrane</keyword>
<dbReference type="OrthoDB" id="5652289at2"/>
<sequence length="420" mass="45525">MPNEQQPLLTPAAPSREPRQIEGRDILELLKALPDGMAKTYSTFGPIAILYSPGLWLIAPVMTGGVISVSEKTFELLAERYPDHELIKTIAKLSKNTNQIVINFFEDFGFTYSLMTTVAAQVGGIKYYSNAFAKFTAPLVSFLPSVVVRYARYRQANNEENSTALNAFAGAIDGANSPIFTTQLLQMQGVIPVVSPIPIAIATTTGAVGFFSGLAKKSWPRTSLSAETLIAVLENASLAVAFFTFPNDIFAAANNDEISEGFFYTNAAVSCLYLFALFWFTGLSAHQKFQALSAIEELSDDDDLEAGRGSPPLEQEFYSVNDLSGSSSDSSDESEASNDESEDPERSSEETVLILGLNISSSDSQDSDNEDAPTLLLEAASSSSSNQASFFKPLPRTASMESFFDPEKQGQSKHRRSFSG</sequence>
<evidence type="ECO:0000313" key="4">
    <source>
        <dbReference type="Proteomes" id="UP000044071"/>
    </source>
</evidence>
<feature type="transmembrane region" description="Helical" evidence="2">
    <location>
        <begin position="263"/>
        <end position="283"/>
    </location>
</feature>
<gene>
    <name evidence="3" type="ORF">BN59_02847</name>
</gene>
<dbReference type="STRING" id="1034943.BN59_02847"/>
<feature type="compositionally biased region" description="Acidic residues" evidence="1">
    <location>
        <begin position="330"/>
        <end position="343"/>
    </location>
</feature>
<evidence type="ECO:0000256" key="1">
    <source>
        <dbReference type="SAM" id="MobiDB-lite"/>
    </source>
</evidence>
<keyword evidence="2" id="KW-0812">Transmembrane</keyword>
<keyword evidence="4" id="KW-1185">Reference proteome</keyword>
<evidence type="ECO:0000256" key="2">
    <source>
        <dbReference type="SAM" id="Phobius"/>
    </source>
</evidence>
<dbReference type="AlphaFoldDB" id="A0A078KZV6"/>
<organism evidence="3 4">
    <name type="scientific">Legionella massiliensis</name>
    <dbReference type="NCBI Taxonomy" id="1034943"/>
    <lineage>
        <taxon>Bacteria</taxon>
        <taxon>Pseudomonadati</taxon>
        <taxon>Pseudomonadota</taxon>
        <taxon>Gammaproteobacteria</taxon>
        <taxon>Legionellales</taxon>
        <taxon>Legionellaceae</taxon>
        <taxon>Legionella</taxon>
    </lineage>
</organism>
<feature type="region of interest" description="Disordered" evidence="1">
    <location>
        <begin position="320"/>
        <end position="420"/>
    </location>
</feature>
<feature type="compositionally biased region" description="Basic residues" evidence="1">
    <location>
        <begin position="411"/>
        <end position="420"/>
    </location>
</feature>
<dbReference type="RefSeq" id="WP_044011664.1">
    <property type="nucleotide sequence ID" value="NZ_CCVW01000003.1"/>
</dbReference>
<proteinExistence type="predicted"/>
<dbReference type="Proteomes" id="UP000044071">
    <property type="component" value="Unassembled WGS sequence"/>
</dbReference>
<feature type="transmembrane region" description="Helical" evidence="2">
    <location>
        <begin position="224"/>
        <end position="243"/>
    </location>
</feature>